<dbReference type="AlphaFoldDB" id="A0A0D0BQM6"/>
<dbReference type="HOGENOM" id="CLU_005726_0_0_1"/>
<evidence type="ECO:0000313" key="1">
    <source>
        <dbReference type="EMBL" id="KIK51929.1"/>
    </source>
</evidence>
<proteinExistence type="predicted"/>
<dbReference type="Gene3D" id="3.30.420.10">
    <property type="entry name" value="Ribonuclease H-like superfamily/Ribonuclease H"/>
    <property type="match status" value="1"/>
</dbReference>
<dbReference type="GO" id="GO:0003676">
    <property type="term" value="F:nucleic acid binding"/>
    <property type="evidence" value="ECO:0007669"/>
    <property type="project" value="InterPro"/>
</dbReference>
<protein>
    <submittedName>
        <fullName evidence="1">Uncharacterized protein</fullName>
    </submittedName>
</protein>
<name>A0A0D0BQM6_9AGAR</name>
<evidence type="ECO:0000313" key="2">
    <source>
        <dbReference type="Proteomes" id="UP000053593"/>
    </source>
</evidence>
<sequence>MQLLLLCSMTFNPEGLPLPLTSINGRHIIIWYHNETIFYAHDRHHKTWHHKDSNLKLNAKGKGYTYDYFGFLVSPDGEDRACRIFKPGKNKDGYFTAEDIRAQANHAMDILTRWWPEYEYVFIYDNATTHLKWPDGSLSARKMPRGPSNTFFAEATEFDANRRPVYQSDGKLSKVKIRMGPAQFANGDSQDFYFPDGHSLAGLFKGMDIILQEHGIDTSNIKHATCKNFRCHAHATDCCVRRILFNQRDFVDVDSILETQCKERGFSVAFLPKFHCELNPIEQCWGGKMICTKMLSSLLTRFHSSLFAVSHYSCKDLQLEHIASWMLMLEAWASRKYRGHRVLPEGIMNELLDADIS</sequence>
<dbReference type="PANTHER" id="PTHR35871">
    <property type="entry name" value="EXPRESSED PROTEIN"/>
    <property type="match status" value="1"/>
</dbReference>
<dbReference type="OrthoDB" id="10039611at2759"/>
<organism evidence="1 2">
    <name type="scientific">Collybiopsis luxurians FD-317 M1</name>
    <dbReference type="NCBI Taxonomy" id="944289"/>
    <lineage>
        <taxon>Eukaryota</taxon>
        <taxon>Fungi</taxon>
        <taxon>Dikarya</taxon>
        <taxon>Basidiomycota</taxon>
        <taxon>Agaricomycotina</taxon>
        <taxon>Agaricomycetes</taxon>
        <taxon>Agaricomycetidae</taxon>
        <taxon>Agaricales</taxon>
        <taxon>Marasmiineae</taxon>
        <taxon>Omphalotaceae</taxon>
        <taxon>Collybiopsis</taxon>
        <taxon>Collybiopsis luxurians</taxon>
    </lineage>
</organism>
<accession>A0A0D0BQM6</accession>
<reference evidence="1 2" key="1">
    <citation type="submission" date="2014-04" db="EMBL/GenBank/DDBJ databases">
        <title>Evolutionary Origins and Diversification of the Mycorrhizal Mutualists.</title>
        <authorList>
            <consortium name="DOE Joint Genome Institute"/>
            <consortium name="Mycorrhizal Genomics Consortium"/>
            <person name="Kohler A."/>
            <person name="Kuo A."/>
            <person name="Nagy L.G."/>
            <person name="Floudas D."/>
            <person name="Copeland A."/>
            <person name="Barry K.W."/>
            <person name="Cichocki N."/>
            <person name="Veneault-Fourrey C."/>
            <person name="LaButti K."/>
            <person name="Lindquist E.A."/>
            <person name="Lipzen A."/>
            <person name="Lundell T."/>
            <person name="Morin E."/>
            <person name="Murat C."/>
            <person name="Riley R."/>
            <person name="Ohm R."/>
            <person name="Sun H."/>
            <person name="Tunlid A."/>
            <person name="Henrissat B."/>
            <person name="Grigoriev I.V."/>
            <person name="Hibbett D.S."/>
            <person name="Martin F."/>
        </authorList>
    </citation>
    <scope>NUCLEOTIDE SEQUENCE [LARGE SCALE GENOMIC DNA]</scope>
    <source>
        <strain evidence="1 2">FD-317 M1</strain>
    </source>
</reference>
<dbReference type="InterPro" id="IPR036397">
    <property type="entry name" value="RNaseH_sf"/>
</dbReference>
<keyword evidence="2" id="KW-1185">Reference proteome</keyword>
<dbReference type="PANTHER" id="PTHR35871:SF1">
    <property type="entry name" value="CXC1-LIKE CYSTEINE CLUSTER ASSOCIATED WITH KDZ TRANSPOSASES DOMAIN-CONTAINING PROTEIN"/>
    <property type="match status" value="1"/>
</dbReference>
<dbReference type="Proteomes" id="UP000053593">
    <property type="component" value="Unassembled WGS sequence"/>
</dbReference>
<gene>
    <name evidence="1" type="ORF">GYMLUDRAFT_64529</name>
</gene>
<dbReference type="EMBL" id="KN834851">
    <property type="protein sequence ID" value="KIK51929.1"/>
    <property type="molecule type" value="Genomic_DNA"/>
</dbReference>